<accession>A0ABP4IHM5</accession>
<dbReference type="InterPro" id="IPR026856">
    <property type="entry name" value="Sialidase_fam"/>
</dbReference>
<comment type="catalytic activity">
    <reaction evidence="1">
        <text>Hydrolysis of alpha-(2-&gt;3)-, alpha-(2-&gt;6)-, alpha-(2-&gt;8)- glycosidic linkages of terminal sialic acid residues in oligosaccharides, glycoproteins, glycolipids, colominic acid and synthetic substrates.</text>
        <dbReference type="EC" id="3.2.1.18"/>
    </reaction>
</comment>
<dbReference type="EC" id="3.2.1.18" evidence="3"/>
<dbReference type="InterPro" id="IPR036278">
    <property type="entry name" value="Sialidase_sf"/>
</dbReference>
<evidence type="ECO:0000256" key="3">
    <source>
        <dbReference type="ARBA" id="ARBA00012733"/>
    </source>
</evidence>
<keyword evidence="4 6" id="KW-0732">Signal</keyword>
<proteinExistence type="inferred from homology"/>
<comment type="similarity">
    <text evidence="2">Belongs to the glycosyl hydrolase 33 family.</text>
</comment>
<dbReference type="PANTHER" id="PTHR10628:SF30">
    <property type="entry name" value="EXO-ALPHA-SIALIDASE"/>
    <property type="match status" value="1"/>
</dbReference>
<dbReference type="InterPro" id="IPR001791">
    <property type="entry name" value="Laminin_G"/>
</dbReference>
<organism evidence="8 9">
    <name type="scientific">Kitasatospora putterlickiae</name>
    <dbReference type="NCBI Taxonomy" id="221725"/>
    <lineage>
        <taxon>Bacteria</taxon>
        <taxon>Bacillati</taxon>
        <taxon>Actinomycetota</taxon>
        <taxon>Actinomycetes</taxon>
        <taxon>Kitasatosporales</taxon>
        <taxon>Streptomycetaceae</taxon>
        <taxon>Kitasatospora</taxon>
    </lineage>
</organism>
<keyword evidence="9" id="KW-1185">Reference proteome</keyword>
<feature type="chain" id="PRO_5046768170" description="exo-alpha-sialidase" evidence="6">
    <location>
        <begin position="40"/>
        <end position="1147"/>
    </location>
</feature>
<dbReference type="InterPro" id="IPR006558">
    <property type="entry name" value="LamG-like"/>
</dbReference>
<keyword evidence="5" id="KW-1015">Disulfide bond</keyword>
<dbReference type="Proteomes" id="UP001499863">
    <property type="component" value="Unassembled WGS sequence"/>
</dbReference>
<evidence type="ECO:0000256" key="2">
    <source>
        <dbReference type="ARBA" id="ARBA00009348"/>
    </source>
</evidence>
<dbReference type="CDD" id="cd00110">
    <property type="entry name" value="LamG"/>
    <property type="match status" value="1"/>
</dbReference>
<dbReference type="RefSeq" id="WP_344328107.1">
    <property type="nucleotide sequence ID" value="NZ_BAAAKJ010000051.1"/>
</dbReference>
<evidence type="ECO:0000259" key="7">
    <source>
        <dbReference type="PROSITE" id="PS50025"/>
    </source>
</evidence>
<dbReference type="InterPro" id="IPR013320">
    <property type="entry name" value="ConA-like_dom_sf"/>
</dbReference>
<reference evidence="9" key="1">
    <citation type="journal article" date="2019" name="Int. J. Syst. Evol. Microbiol.">
        <title>The Global Catalogue of Microorganisms (GCM) 10K type strain sequencing project: providing services to taxonomists for standard genome sequencing and annotation.</title>
        <authorList>
            <consortium name="The Broad Institute Genomics Platform"/>
            <consortium name="The Broad Institute Genome Sequencing Center for Infectious Disease"/>
            <person name="Wu L."/>
            <person name="Ma J."/>
        </authorList>
    </citation>
    <scope>NUCLEOTIDE SEQUENCE [LARGE SCALE GENOMIC DNA]</scope>
    <source>
        <strain evidence="9">JCM 12393</strain>
    </source>
</reference>
<evidence type="ECO:0000313" key="9">
    <source>
        <dbReference type="Proteomes" id="UP001499863"/>
    </source>
</evidence>
<dbReference type="CDD" id="cd15482">
    <property type="entry name" value="Sialidase_non-viral"/>
    <property type="match status" value="1"/>
</dbReference>
<evidence type="ECO:0000256" key="4">
    <source>
        <dbReference type="ARBA" id="ARBA00022729"/>
    </source>
</evidence>
<evidence type="ECO:0000256" key="6">
    <source>
        <dbReference type="SAM" id="SignalP"/>
    </source>
</evidence>
<dbReference type="InterPro" id="IPR011040">
    <property type="entry name" value="Sialidase"/>
</dbReference>
<gene>
    <name evidence="8" type="ORF">GCM10009639_11050</name>
</gene>
<dbReference type="Gene3D" id="2.60.120.200">
    <property type="match status" value="3"/>
</dbReference>
<name>A0ABP4IHM5_9ACTN</name>
<evidence type="ECO:0000313" key="8">
    <source>
        <dbReference type="EMBL" id="GAA1386825.1"/>
    </source>
</evidence>
<dbReference type="SMART" id="SM00282">
    <property type="entry name" value="LamG"/>
    <property type="match status" value="3"/>
</dbReference>
<dbReference type="Pfam" id="PF13088">
    <property type="entry name" value="BNR_2"/>
    <property type="match status" value="1"/>
</dbReference>
<dbReference type="Pfam" id="PF13385">
    <property type="entry name" value="Laminin_G_3"/>
    <property type="match status" value="3"/>
</dbReference>
<dbReference type="PROSITE" id="PS50025">
    <property type="entry name" value="LAM_G_DOMAIN"/>
    <property type="match status" value="1"/>
</dbReference>
<feature type="signal peptide" evidence="6">
    <location>
        <begin position="1"/>
        <end position="39"/>
    </location>
</feature>
<dbReference type="SMART" id="SM00560">
    <property type="entry name" value="LamGL"/>
    <property type="match status" value="3"/>
</dbReference>
<comment type="caution">
    <text evidence="8">The sequence shown here is derived from an EMBL/GenBank/DDBJ whole genome shotgun (WGS) entry which is preliminary data.</text>
</comment>
<evidence type="ECO:0000256" key="5">
    <source>
        <dbReference type="ARBA" id="ARBA00023157"/>
    </source>
</evidence>
<dbReference type="SUPFAM" id="SSF50939">
    <property type="entry name" value="Sialidases"/>
    <property type="match status" value="1"/>
</dbReference>
<sequence length="1147" mass="118483">MNRSCSRWNGRPRRRTGALRFAWTAWTAALCTAVVLALAGPPAGPAAASGVSGTSDQVLFAGGTGGYGCYRIPALTRTAAGTLLAFAEARKSPTCADRQDIDLVVRRSTNDGRSWGPIEVVLSGGPDDADQPYTRGNAAPVVDATTGRILLLSTSNPATPTGKRLPWIQHSDDDGRTWSAAEQLTSTFSGATDGWFATGPGHGVQLTQGAHAGRLVVGAHQVPSKGVVYAGVLYSDDHGATWQAGATPNSYVADPADPGQALVNPGEVSVTELRGGGVYAMARNQIGGGANHRTRAVSTDGGTTTPAATVLPSLVTPDVQGSVLALRQTWQNASGDTLLFSGPADPSSRKNMTVRYSTDNGTTWKTPANGLITGNASGYSDLVEAATGEIGLLYETGTTFSADQLHYRTLTPAALGLPGGFHGTGSDQQHVPAAVTTPDAGPEHGDAYPRGGAALGPGRYNQGLVLDGAAAAAQYAELPWSRPIDPGAGDFTYTLWFKYQATAATPQQVLFWGYGVGAVPQVWLRAQPGQDRLYGWVQGTDAGTPVALTDPSAATAFGDGAWHLVTLSRTGGTVGLAVDGGTPATATGVTGAVTPGPGDRTTGLRLGAKPNAAADDRFTGSLDEFRLYRTALTPAQVTELRDTNAASLAPDADAALGVRLPFQVLDGATVPTRTPVSIEEDVSGHCADGTLLGGKPSLVTGRVGATGIDVGGDRPGVQVPYTPALDVGAGDFTYTVWFKYQAGAGDQALLWAYGSTSGQRSLWVRAQPSQDRLYAWVQTATDTVTVALPDTSPATAFGNDTWHLMALTRTGGTVRLSVDGGAGASVTGLTGSLTAGAEQGIEGLRVGAKPTGTDVLTGSLDDVRLYHRALSTAELATVAGSPAGSSGYYPADLPALWWSFESQWTQRHDTVRLDDGPSTPDGSVHCVNARVDGGAGLTAAGAFGAALTLDGTDDDVRLPYRPAVALGAGDFTVSSEVRYQAKPADPDQVLLWAYGTGASERQIWLRVQPSQDRLYAAFETDTATTMVTAVDTSAATAFGDGQWHQVALRRAGGTLQLLVDGAVVGSSAVPAGSVTITDAFAVSGFELGAKPDGTNRFTGSFDEFRIHRRALTDQELVSVHTTNADLGPVTAVRLGFDSLSPTGFAKG</sequence>
<dbReference type="PANTHER" id="PTHR10628">
    <property type="entry name" value="SIALIDASE"/>
    <property type="match status" value="1"/>
</dbReference>
<evidence type="ECO:0000256" key="1">
    <source>
        <dbReference type="ARBA" id="ARBA00000427"/>
    </source>
</evidence>
<dbReference type="SUPFAM" id="SSF49899">
    <property type="entry name" value="Concanavalin A-like lectins/glucanases"/>
    <property type="match status" value="3"/>
</dbReference>
<feature type="domain" description="Laminin G" evidence="7">
    <location>
        <begin position="945"/>
        <end position="1129"/>
    </location>
</feature>
<dbReference type="Gene3D" id="2.120.10.10">
    <property type="match status" value="1"/>
</dbReference>
<protein>
    <recommendedName>
        <fullName evidence="3">exo-alpha-sialidase</fullName>
        <ecNumber evidence="3">3.2.1.18</ecNumber>
    </recommendedName>
</protein>
<dbReference type="EMBL" id="BAAAKJ010000051">
    <property type="protein sequence ID" value="GAA1386825.1"/>
    <property type="molecule type" value="Genomic_DNA"/>
</dbReference>